<keyword evidence="3" id="KW-1185">Reference proteome</keyword>
<evidence type="ECO:0008006" key="4">
    <source>
        <dbReference type="Google" id="ProtNLM"/>
    </source>
</evidence>
<gene>
    <name evidence="2" type="ORF">HU200_000205</name>
</gene>
<evidence type="ECO:0000256" key="1">
    <source>
        <dbReference type="ARBA" id="ARBA00004123"/>
    </source>
</evidence>
<comment type="caution">
    <text evidence="2">The sequence shown here is derived from an EMBL/GenBank/DDBJ whole genome shotgun (WGS) entry which is preliminary data.</text>
</comment>
<evidence type="ECO:0000313" key="2">
    <source>
        <dbReference type="EMBL" id="KAF8783769.1"/>
    </source>
</evidence>
<dbReference type="OrthoDB" id="631900at2759"/>
<comment type="subcellular location">
    <subcellularLocation>
        <location evidence="1">Nucleus</location>
    </subcellularLocation>
</comment>
<dbReference type="SUPFAM" id="SSF55961">
    <property type="entry name" value="Bet v1-like"/>
    <property type="match status" value="1"/>
</dbReference>
<dbReference type="InterPro" id="IPR023393">
    <property type="entry name" value="START-like_dom_sf"/>
</dbReference>
<dbReference type="Proteomes" id="UP000636709">
    <property type="component" value="Unassembled WGS sequence"/>
</dbReference>
<accession>A0A835G377</accession>
<reference evidence="2" key="1">
    <citation type="submission" date="2020-07" db="EMBL/GenBank/DDBJ databases">
        <title>Genome sequence and genetic diversity analysis of an under-domesticated orphan crop, white fonio (Digitaria exilis).</title>
        <authorList>
            <person name="Bennetzen J.L."/>
            <person name="Chen S."/>
            <person name="Ma X."/>
            <person name="Wang X."/>
            <person name="Yssel A.E.J."/>
            <person name="Chaluvadi S.R."/>
            <person name="Johnson M."/>
            <person name="Gangashetty P."/>
            <person name="Hamidou F."/>
            <person name="Sanogo M.D."/>
            <person name="Zwaenepoel A."/>
            <person name="Wallace J."/>
            <person name="Van De Peer Y."/>
            <person name="Van Deynze A."/>
        </authorList>
    </citation>
    <scope>NUCLEOTIDE SEQUENCE</scope>
    <source>
        <tissue evidence="2">Leaves</tissue>
    </source>
</reference>
<dbReference type="Gramene" id="Dexi1A01G0005610.1">
    <property type="protein sequence ID" value="Dexi1A01G0005610.1:cds"/>
    <property type="gene ID" value="Dexi1A01G0005610"/>
</dbReference>
<evidence type="ECO:0000313" key="3">
    <source>
        <dbReference type="Proteomes" id="UP000636709"/>
    </source>
</evidence>
<dbReference type="Gene3D" id="3.30.530.20">
    <property type="match status" value="1"/>
</dbReference>
<protein>
    <recommendedName>
        <fullName evidence="4">Bet v I/Major latex protein domain-containing protein</fullName>
    </recommendedName>
</protein>
<name>A0A835G377_9POAL</name>
<organism evidence="2 3">
    <name type="scientific">Digitaria exilis</name>
    <dbReference type="NCBI Taxonomy" id="1010633"/>
    <lineage>
        <taxon>Eukaryota</taxon>
        <taxon>Viridiplantae</taxon>
        <taxon>Streptophyta</taxon>
        <taxon>Embryophyta</taxon>
        <taxon>Tracheophyta</taxon>
        <taxon>Spermatophyta</taxon>
        <taxon>Magnoliopsida</taxon>
        <taxon>Liliopsida</taxon>
        <taxon>Poales</taxon>
        <taxon>Poaceae</taxon>
        <taxon>PACMAD clade</taxon>
        <taxon>Panicoideae</taxon>
        <taxon>Panicodae</taxon>
        <taxon>Paniceae</taxon>
        <taxon>Anthephorinae</taxon>
        <taxon>Digitaria</taxon>
    </lineage>
</organism>
<proteinExistence type="predicted"/>
<dbReference type="AlphaFoldDB" id="A0A835G377"/>
<dbReference type="GO" id="GO:0005634">
    <property type="term" value="C:nucleus"/>
    <property type="evidence" value="ECO:0007669"/>
    <property type="project" value="UniProtKB-SubCell"/>
</dbReference>
<dbReference type="EMBL" id="JACEFO010000036">
    <property type="protein sequence ID" value="KAF8783769.1"/>
    <property type="molecule type" value="Genomic_DNA"/>
</dbReference>
<sequence>MVTGSITEELALAVPAEQLWKAAFATSDESSMRNLLTGLSDADVKIHGDGGPGTRYTLKFHPGLGGASRVLIKGRLAARDNVARVISWDEVAVEGGEVAAAAQLKSQVVKCKVEPTVAGGCVAKIAVEYESVDGTPLSAMNEAKLMEGYVGLMKKAEENMVARSVQFA</sequence>